<name>A0A3N0CQT1_9ACTN</name>
<protein>
    <submittedName>
        <fullName evidence="9">ABC transporter permease</fullName>
    </submittedName>
</protein>
<dbReference type="SUPFAM" id="SSF161098">
    <property type="entry name" value="MetI-like"/>
    <property type="match status" value="1"/>
</dbReference>
<evidence type="ECO:0000256" key="7">
    <source>
        <dbReference type="RuleBase" id="RU363032"/>
    </source>
</evidence>
<feature type="transmembrane region" description="Helical" evidence="7">
    <location>
        <begin position="256"/>
        <end position="281"/>
    </location>
</feature>
<dbReference type="InterPro" id="IPR035906">
    <property type="entry name" value="MetI-like_sf"/>
</dbReference>
<keyword evidence="4 7" id="KW-0812">Transmembrane</keyword>
<dbReference type="InterPro" id="IPR045621">
    <property type="entry name" value="BPD_transp_1_N"/>
</dbReference>
<dbReference type="PANTHER" id="PTHR43163">
    <property type="entry name" value="DIPEPTIDE TRANSPORT SYSTEM PERMEASE PROTEIN DPPB-RELATED"/>
    <property type="match status" value="1"/>
</dbReference>
<dbReference type="Proteomes" id="UP000267128">
    <property type="component" value="Unassembled WGS sequence"/>
</dbReference>
<dbReference type="GO" id="GO:0071916">
    <property type="term" value="F:dipeptide transmembrane transporter activity"/>
    <property type="evidence" value="ECO:0007669"/>
    <property type="project" value="TreeGrafter"/>
</dbReference>
<evidence type="ECO:0000256" key="1">
    <source>
        <dbReference type="ARBA" id="ARBA00004651"/>
    </source>
</evidence>
<dbReference type="Gene3D" id="1.10.3720.10">
    <property type="entry name" value="MetI-like"/>
    <property type="match status" value="1"/>
</dbReference>
<evidence type="ECO:0000256" key="5">
    <source>
        <dbReference type="ARBA" id="ARBA00022989"/>
    </source>
</evidence>
<reference evidence="9 10" key="1">
    <citation type="submission" date="2018-11" db="EMBL/GenBank/DDBJ databases">
        <authorList>
            <person name="Li F."/>
        </authorList>
    </citation>
    <scope>NUCLEOTIDE SEQUENCE [LARGE SCALE GENOMIC DNA]</scope>
    <source>
        <strain evidence="9 10">Gsoil 097</strain>
    </source>
</reference>
<evidence type="ECO:0000256" key="6">
    <source>
        <dbReference type="ARBA" id="ARBA00023136"/>
    </source>
</evidence>
<evidence type="ECO:0000259" key="8">
    <source>
        <dbReference type="PROSITE" id="PS50928"/>
    </source>
</evidence>
<dbReference type="PANTHER" id="PTHR43163:SF6">
    <property type="entry name" value="DIPEPTIDE TRANSPORT SYSTEM PERMEASE PROTEIN DPPB-RELATED"/>
    <property type="match status" value="1"/>
</dbReference>
<evidence type="ECO:0000256" key="2">
    <source>
        <dbReference type="ARBA" id="ARBA00022448"/>
    </source>
</evidence>
<keyword evidence="6 7" id="KW-0472">Membrane</keyword>
<gene>
    <name evidence="9" type="ORF">EFK50_05365</name>
</gene>
<keyword evidence="5 7" id="KW-1133">Transmembrane helix</keyword>
<keyword evidence="10" id="KW-1185">Reference proteome</keyword>
<feature type="transmembrane region" description="Helical" evidence="7">
    <location>
        <begin position="32"/>
        <end position="53"/>
    </location>
</feature>
<sequence length="339" mass="36077">MSIALDTRPSVRSGARAAQEAARKAPALLGKVLSAVLVLIAAASVTFFAQLLIPGDRATTILNLQTGRSQKWSAAELAPVNEKFGFDHPVLVQWLHYVGGLFQGDLGTSFTQYRPVTQVIGDQLLPSLVLTLSALVVAWLLALTITLLTVKRGRFVSGLGSSWEAVTASLPPYWVGVVLLVLFAVKWPIFPVIGGTDLWGTVLPVLTLAIPLAGFLGQVTRDEFEKVLDQPFVTTARTRGMSDTGVRLRHALRHSVLPAITLSGWALGALISGAVIAENIYGRPGIGQVLVTAVNTRDVPTVSGIVLVVAAVYVVANLLVDLAFRLVDPRLAVSKGGQR</sequence>
<dbReference type="CDD" id="cd06261">
    <property type="entry name" value="TM_PBP2"/>
    <property type="match status" value="1"/>
</dbReference>
<feature type="transmembrane region" description="Helical" evidence="7">
    <location>
        <begin position="301"/>
        <end position="320"/>
    </location>
</feature>
<feature type="transmembrane region" description="Helical" evidence="7">
    <location>
        <begin position="171"/>
        <end position="192"/>
    </location>
</feature>
<organism evidence="9 10">
    <name type="scientific">Nocardioides marmoriginsengisoli</name>
    <dbReference type="NCBI Taxonomy" id="661483"/>
    <lineage>
        <taxon>Bacteria</taxon>
        <taxon>Bacillati</taxon>
        <taxon>Actinomycetota</taxon>
        <taxon>Actinomycetes</taxon>
        <taxon>Propionibacteriales</taxon>
        <taxon>Nocardioidaceae</taxon>
        <taxon>Nocardioides</taxon>
    </lineage>
</organism>
<feature type="transmembrane region" description="Helical" evidence="7">
    <location>
        <begin position="198"/>
        <end position="216"/>
    </location>
</feature>
<evidence type="ECO:0000256" key="4">
    <source>
        <dbReference type="ARBA" id="ARBA00022692"/>
    </source>
</evidence>
<dbReference type="AlphaFoldDB" id="A0A3N0CQT1"/>
<keyword evidence="3" id="KW-1003">Cell membrane</keyword>
<evidence type="ECO:0000256" key="3">
    <source>
        <dbReference type="ARBA" id="ARBA00022475"/>
    </source>
</evidence>
<proteinExistence type="inferred from homology"/>
<dbReference type="EMBL" id="RJSE01000003">
    <property type="protein sequence ID" value="RNL65386.1"/>
    <property type="molecule type" value="Genomic_DNA"/>
</dbReference>
<feature type="transmembrane region" description="Helical" evidence="7">
    <location>
        <begin position="128"/>
        <end position="150"/>
    </location>
</feature>
<comment type="similarity">
    <text evidence="7">Belongs to the binding-protein-dependent transport system permease family.</text>
</comment>
<dbReference type="GO" id="GO:0005886">
    <property type="term" value="C:plasma membrane"/>
    <property type="evidence" value="ECO:0007669"/>
    <property type="project" value="UniProtKB-SubCell"/>
</dbReference>
<dbReference type="Pfam" id="PF19300">
    <property type="entry name" value="BPD_transp_1_N"/>
    <property type="match status" value="1"/>
</dbReference>
<comment type="caution">
    <text evidence="9">The sequence shown here is derived from an EMBL/GenBank/DDBJ whole genome shotgun (WGS) entry which is preliminary data.</text>
</comment>
<comment type="subcellular location">
    <subcellularLocation>
        <location evidence="1 7">Cell membrane</location>
        <topology evidence="1 7">Multi-pass membrane protein</topology>
    </subcellularLocation>
</comment>
<feature type="domain" description="ABC transmembrane type-1" evidence="8">
    <location>
        <begin position="124"/>
        <end position="324"/>
    </location>
</feature>
<evidence type="ECO:0000313" key="9">
    <source>
        <dbReference type="EMBL" id="RNL65386.1"/>
    </source>
</evidence>
<accession>A0A3N0CQT1</accession>
<dbReference type="PROSITE" id="PS50928">
    <property type="entry name" value="ABC_TM1"/>
    <property type="match status" value="1"/>
</dbReference>
<dbReference type="Pfam" id="PF00528">
    <property type="entry name" value="BPD_transp_1"/>
    <property type="match status" value="1"/>
</dbReference>
<dbReference type="OrthoDB" id="147688at2"/>
<evidence type="ECO:0000313" key="10">
    <source>
        <dbReference type="Proteomes" id="UP000267128"/>
    </source>
</evidence>
<dbReference type="InterPro" id="IPR000515">
    <property type="entry name" value="MetI-like"/>
</dbReference>
<keyword evidence="2 7" id="KW-0813">Transport</keyword>